<evidence type="ECO:0000256" key="7">
    <source>
        <dbReference type="HAMAP-Rule" id="MF_00011"/>
    </source>
</evidence>
<feature type="binding site" evidence="7">
    <location>
        <begin position="72"/>
        <end position="78"/>
    </location>
    <ligand>
        <name>GTP</name>
        <dbReference type="ChEBI" id="CHEBI:37565"/>
    </ligand>
</feature>
<accession>A0A1F7GED1</accession>
<dbReference type="PANTHER" id="PTHR11846">
    <property type="entry name" value="ADENYLOSUCCINATE SYNTHETASE"/>
    <property type="match status" value="1"/>
</dbReference>
<feature type="binding site" description="in other chain" evidence="7">
    <location>
        <position position="339"/>
    </location>
    <ligand>
        <name>IMP</name>
        <dbReference type="ChEBI" id="CHEBI:58053"/>
        <note>ligand shared between dimeric partners</note>
    </ligand>
</feature>
<comment type="subcellular location">
    <subcellularLocation>
        <location evidence="7">Cytoplasm</location>
    </subcellularLocation>
</comment>
<proteinExistence type="inferred from homology"/>
<dbReference type="InterPro" id="IPR042110">
    <property type="entry name" value="Adenylosuccinate_synth_dom2"/>
</dbReference>
<keyword evidence="5 7" id="KW-0460">Magnesium</keyword>
<feature type="binding site" description="in other chain" evidence="7">
    <location>
        <position position="324"/>
    </location>
    <ligand>
        <name>IMP</name>
        <dbReference type="ChEBI" id="CHEBI:58053"/>
        <note>ligand shared between dimeric partners</note>
    </ligand>
</feature>
<keyword evidence="3 7" id="KW-0547">Nucleotide-binding</keyword>
<keyword evidence="7" id="KW-0963">Cytoplasm</keyword>
<evidence type="ECO:0000256" key="4">
    <source>
        <dbReference type="ARBA" id="ARBA00022755"/>
    </source>
</evidence>
<comment type="subunit">
    <text evidence="7">Homodimer.</text>
</comment>
<dbReference type="InterPro" id="IPR027417">
    <property type="entry name" value="P-loop_NTPase"/>
</dbReference>
<dbReference type="GO" id="GO:0004019">
    <property type="term" value="F:adenylosuccinate synthase activity"/>
    <property type="evidence" value="ECO:0007669"/>
    <property type="project" value="UniProtKB-UniRule"/>
</dbReference>
<dbReference type="InterPro" id="IPR001114">
    <property type="entry name" value="Adenylosuccinate_synthetase"/>
</dbReference>
<dbReference type="GO" id="GO:0000287">
    <property type="term" value="F:magnesium ion binding"/>
    <property type="evidence" value="ECO:0007669"/>
    <property type="project" value="UniProtKB-UniRule"/>
</dbReference>
<dbReference type="Gene3D" id="1.10.300.10">
    <property type="entry name" value="Adenylosuccinate Synthetase, subunit A, domain 2"/>
    <property type="match status" value="1"/>
</dbReference>
<dbReference type="InterPro" id="IPR042111">
    <property type="entry name" value="Adenylosuccinate_synth_dom3"/>
</dbReference>
<dbReference type="Proteomes" id="UP000176850">
    <property type="component" value="Unassembled WGS sequence"/>
</dbReference>
<dbReference type="GO" id="GO:0005737">
    <property type="term" value="C:cytoplasm"/>
    <property type="evidence" value="ECO:0007669"/>
    <property type="project" value="UniProtKB-SubCell"/>
</dbReference>
<feature type="binding site" evidence="7">
    <location>
        <begin position="108"/>
        <end position="110"/>
    </location>
    <ligand>
        <name>GTP</name>
        <dbReference type="ChEBI" id="CHEBI:37565"/>
    </ligand>
</feature>
<feature type="binding site" evidence="7">
    <location>
        <begin position="416"/>
        <end position="422"/>
    </location>
    <ligand>
        <name>substrate</name>
    </ligand>
</feature>
<feature type="active site" description="Proton acceptor" evidence="7">
    <location>
        <position position="73"/>
    </location>
</feature>
<feature type="binding site" evidence="7">
    <location>
        <begin position="448"/>
        <end position="450"/>
    </location>
    <ligand>
        <name>GTP</name>
        <dbReference type="ChEBI" id="CHEBI:37565"/>
    </ligand>
</feature>
<feature type="binding site" evidence="7">
    <location>
        <position position="108"/>
    </location>
    <ligand>
        <name>Mg(2+)</name>
        <dbReference type="ChEBI" id="CHEBI:18420"/>
    </ligand>
</feature>
<comment type="pathway">
    <text evidence="7">Purine metabolism; AMP biosynthesis via de novo pathway; AMP from IMP: step 1/2.</text>
</comment>
<dbReference type="UniPathway" id="UPA00075">
    <property type="reaction ID" value="UER00335"/>
</dbReference>
<comment type="function">
    <text evidence="7">Plays an important role in the de novo pathway of purine nucleotide biosynthesis. Catalyzes the first committed step in the biosynthesis of AMP from IMP.</text>
</comment>
<dbReference type="EC" id="6.3.4.4" evidence="7"/>
<keyword evidence="2 7" id="KW-0479">Metal-binding</keyword>
<dbReference type="EMBL" id="MFZH01000048">
    <property type="protein sequence ID" value="OGK17258.1"/>
    <property type="molecule type" value="Genomic_DNA"/>
</dbReference>
<reference evidence="8 9" key="1">
    <citation type="journal article" date="2016" name="Nat. Commun.">
        <title>Thousands of microbial genomes shed light on interconnected biogeochemical processes in an aquifer system.</title>
        <authorList>
            <person name="Anantharaman K."/>
            <person name="Brown C.T."/>
            <person name="Hug L.A."/>
            <person name="Sharon I."/>
            <person name="Castelle C.J."/>
            <person name="Probst A.J."/>
            <person name="Thomas B.C."/>
            <person name="Singh A."/>
            <person name="Wilkins M.J."/>
            <person name="Karaoz U."/>
            <person name="Brodie E.L."/>
            <person name="Williams K.H."/>
            <person name="Hubbard S.S."/>
            <person name="Banfield J.F."/>
        </authorList>
    </citation>
    <scope>NUCLEOTIDE SEQUENCE [LARGE SCALE GENOMIC DNA]</scope>
</reference>
<feature type="binding site" evidence="7">
    <location>
        <position position="212"/>
    </location>
    <ligand>
        <name>IMP</name>
        <dbReference type="ChEBI" id="CHEBI:58053"/>
        <note>ligand shared between dimeric partners</note>
    </ligand>
</feature>
<comment type="caution">
    <text evidence="8">The sequence shown here is derived from an EMBL/GenBank/DDBJ whole genome shotgun (WGS) entry which is preliminary data.</text>
</comment>
<feature type="binding site" evidence="7">
    <location>
        <position position="73"/>
    </location>
    <ligand>
        <name>Mg(2+)</name>
        <dbReference type="ChEBI" id="CHEBI:18420"/>
    </ligand>
</feature>
<dbReference type="PANTHER" id="PTHR11846:SF0">
    <property type="entry name" value="ADENYLOSUCCINATE SYNTHETASE"/>
    <property type="match status" value="1"/>
</dbReference>
<feature type="binding site" description="in other chain" evidence="7">
    <location>
        <begin position="73"/>
        <end position="76"/>
    </location>
    <ligand>
        <name>IMP</name>
        <dbReference type="ChEBI" id="CHEBI:58053"/>
        <note>ligand shared between dimeric partners</note>
    </ligand>
</feature>
<dbReference type="SUPFAM" id="SSF52540">
    <property type="entry name" value="P-loop containing nucleoside triphosphate hydrolases"/>
    <property type="match status" value="1"/>
</dbReference>
<evidence type="ECO:0000313" key="8">
    <source>
        <dbReference type="EMBL" id="OGK17258.1"/>
    </source>
</evidence>
<evidence type="ECO:0000256" key="1">
    <source>
        <dbReference type="ARBA" id="ARBA00022598"/>
    </source>
</evidence>
<comment type="similarity">
    <text evidence="7">Belongs to the adenylosuccinate synthetase family.</text>
</comment>
<keyword evidence="6 7" id="KW-0342">GTP-binding</keyword>
<dbReference type="AlphaFoldDB" id="A0A1F7GED1"/>
<dbReference type="Gene3D" id="3.40.440.10">
    <property type="entry name" value="Adenylosuccinate Synthetase, subunit A, domain 1"/>
    <property type="match status" value="1"/>
</dbReference>
<feature type="binding site" evidence="7">
    <location>
        <begin position="531"/>
        <end position="533"/>
    </location>
    <ligand>
        <name>GTP</name>
        <dbReference type="ChEBI" id="CHEBI:37565"/>
    </ligand>
</feature>
<feature type="binding site" description="in other chain" evidence="7">
    <location>
        <position position="420"/>
    </location>
    <ligand>
        <name>IMP</name>
        <dbReference type="ChEBI" id="CHEBI:58053"/>
        <note>ligand shared between dimeric partners</note>
    </ligand>
</feature>
<dbReference type="Gene3D" id="3.90.170.10">
    <property type="entry name" value="Adenylosuccinate Synthetase, subunit A, domain 3"/>
    <property type="match status" value="1"/>
</dbReference>
<name>A0A1F7GED1_9BACT</name>
<dbReference type="Pfam" id="PF00709">
    <property type="entry name" value="Adenylsucc_synt"/>
    <property type="match status" value="1"/>
</dbReference>
<feature type="active site" description="Proton donor" evidence="7">
    <location>
        <position position="109"/>
    </location>
</feature>
<keyword evidence="1 7" id="KW-0436">Ligase</keyword>
<protein>
    <recommendedName>
        <fullName evidence="7">Adenylosuccinate synthetase</fullName>
        <shortName evidence="7">AMPSase</shortName>
        <shortName evidence="7">AdSS</shortName>
        <ecNumber evidence="7">6.3.4.4</ecNumber>
    </recommendedName>
    <alternativeName>
        <fullName evidence="7">IMP--aspartate ligase</fullName>
    </alternativeName>
</protein>
<feature type="binding site" description="in other chain" evidence="7">
    <location>
        <position position="198"/>
    </location>
    <ligand>
        <name>IMP</name>
        <dbReference type="ChEBI" id="CHEBI:58053"/>
        <note>ligand shared between dimeric partners</note>
    </ligand>
</feature>
<evidence type="ECO:0000256" key="6">
    <source>
        <dbReference type="ARBA" id="ARBA00023134"/>
    </source>
</evidence>
<feature type="binding site" evidence="7">
    <location>
        <position position="422"/>
    </location>
    <ligand>
        <name>GTP</name>
        <dbReference type="ChEBI" id="CHEBI:37565"/>
    </ligand>
</feature>
<comment type="catalytic activity">
    <reaction evidence="7">
        <text>IMP + L-aspartate + GTP = N(6)-(1,2-dicarboxyethyl)-AMP + GDP + phosphate + 2 H(+)</text>
        <dbReference type="Rhea" id="RHEA:15753"/>
        <dbReference type="ChEBI" id="CHEBI:15378"/>
        <dbReference type="ChEBI" id="CHEBI:29991"/>
        <dbReference type="ChEBI" id="CHEBI:37565"/>
        <dbReference type="ChEBI" id="CHEBI:43474"/>
        <dbReference type="ChEBI" id="CHEBI:57567"/>
        <dbReference type="ChEBI" id="CHEBI:58053"/>
        <dbReference type="ChEBI" id="CHEBI:58189"/>
        <dbReference type="EC" id="6.3.4.4"/>
    </reaction>
</comment>
<evidence type="ECO:0000256" key="5">
    <source>
        <dbReference type="ARBA" id="ARBA00022842"/>
    </source>
</evidence>
<comment type="cofactor">
    <cofactor evidence="7">
        <name>Mg(2+)</name>
        <dbReference type="ChEBI" id="CHEBI:18420"/>
    </cofactor>
    <text evidence="7">Binds 1 Mg(2+) ion per subunit.</text>
</comment>
<organism evidence="8 9">
    <name type="scientific">Candidatus Roizmanbacteria bacterium RIFCSPHIGHO2_01_FULL_39_24</name>
    <dbReference type="NCBI Taxonomy" id="1802032"/>
    <lineage>
        <taxon>Bacteria</taxon>
        <taxon>Candidatus Roizmaniibacteriota</taxon>
    </lineage>
</organism>
<dbReference type="SMART" id="SM00788">
    <property type="entry name" value="Adenylsucc_synt"/>
    <property type="match status" value="1"/>
</dbReference>
<keyword evidence="4 7" id="KW-0658">Purine biosynthesis</keyword>
<dbReference type="HAMAP" id="MF_00011">
    <property type="entry name" value="Adenylosucc_synth"/>
    <property type="match status" value="1"/>
</dbReference>
<dbReference type="GO" id="GO:0046040">
    <property type="term" value="P:IMP metabolic process"/>
    <property type="evidence" value="ECO:0007669"/>
    <property type="project" value="TreeGrafter"/>
</dbReference>
<evidence type="ECO:0000256" key="2">
    <source>
        <dbReference type="ARBA" id="ARBA00022723"/>
    </source>
</evidence>
<sequence length="542" mass="60646">MPNPSTESRNYRNQHYAEQISRFLSPWQYIDRDYTDVYIREKIEIGRPELALELFDELSRANTIAIIGTHFGDEGKGRLVDNKLQQLLSIPGVKMAYVVRFQGGSNAGHTVYTEDGTKVALHQLPSSVLEPRAVGIMDQGMVINMEDLKTEIDDVEKIVGDLRGHIILSNDAILNTDLDRAMEVLNKVKSGGKSGGGTARGIGPSYADHYSRLGNTVEELFADDWRETFGRKYDGYTIDFDARGMALESVKVPDLRATRDTGKPVSRPVGTKQEYLNRMEAIRDWYIHRDQGVADDARLRQNTYVIHEKTYGDVSRGIIFEGAQAVGLDAWLGRWPDITASNTTIDGIAAGTGFYRSQDVREKIGVFKATYMSSVGDAHMITRIDLPRESVESTDGFSEDQLYGLDVRDVAKERGTTTDRYRDMCFLDLALMRYNVKMGGIEALAATHLDIAREGRPIKVCTHYVDMQGKYVPYQPGVKYQEGLIPQYIELPGWDGEATQKATSVDELPENAKKFLAFVQLQVGVPIIAATTGPERKHLVEI</sequence>
<evidence type="ECO:0000313" key="9">
    <source>
        <dbReference type="Proteomes" id="UP000176850"/>
    </source>
</evidence>
<dbReference type="InterPro" id="IPR042109">
    <property type="entry name" value="Adenylosuccinate_synth_dom1"/>
</dbReference>
<evidence type="ECO:0000256" key="3">
    <source>
        <dbReference type="ARBA" id="ARBA00022741"/>
    </source>
</evidence>
<feature type="binding site" description="in other chain" evidence="7">
    <location>
        <begin position="106"/>
        <end position="109"/>
    </location>
    <ligand>
        <name>IMP</name>
        <dbReference type="ChEBI" id="CHEBI:58053"/>
        <note>ligand shared between dimeric partners</note>
    </ligand>
</feature>
<gene>
    <name evidence="7" type="primary">purA</name>
    <name evidence="8" type="ORF">A2799_03395</name>
</gene>
<dbReference type="GO" id="GO:0005525">
    <property type="term" value="F:GTP binding"/>
    <property type="evidence" value="ECO:0007669"/>
    <property type="project" value="UniProtKB-UniRule"/>
</dbReference>
<dbReference type="GO" id="GO:0044208">
    <property type="term" value="P:'de novo' AMP biosynthetic process"/>
    <property type="evidence" value="ECO:0007669"/>
    <property type="project" value="UniProtKB-UniRule"/>
</dbReference>